<feature type="non-terminal residue" evidence="1">
    <location>
        <position position="80"/>
    </location>
</feature>
<dbReference type="KEGG" id="sla:SERLADRAFT_402971"/>
<proteinExistence type="predicted"/>
<dbReference type="RefSeq" id="XP_007324132.1">
    <property type="nucleotide sequence ID" value="XM_007324070.1"/>
</dbReference>
<protein>
    <submittedName>
        <fullName evidence="1">Uncharacterized protein</fullName>
    </submittedName>
</protein>
<organism>
    <name type="scientific">Serpula lacrymans var. lacrymans (strain S7.9)</name>
    <name type="common">Dry rot fungus</name>
    <dbReference type="NCBI Taxonomy" id="578457"/>
    <lineage>
        <taxon>Eukaryota</taxon>
        <taxon>Fungi</taxon>
        <taxon>Dikarya</taxon>
        <taxon>Basidiomycota</taxon>
        <taxon>Agaricomycotina</taxon>
        <taxon>Agaricomycetes</taxon>
        <taxon>Agaricomycetidae</taxon>
        <taxon>Boletales</taxon>
        <taxon>Coniophorineae</taxon>
        <taxon>Serpulaceae</taxon>
        <taxon>Serpula</taxon>
    </lineage>
</organism>
<dbReference type="Proteomes" id="UP000008064">
    <property type="component" value="Unassembled WGS sequence"/>
</dbReference>
<dbReference type="HOGENOM" id="CLU_196412_0_0_1"/>
<dbReference type="OrthoDB" id="5953249at2759"/>
<accession>F8PD59</accession>
<reference evidence="1" key="1">
    <citation type="submission" date="2011-04" db="EMBL/GenBank/DDBJ databases">
        <title>Evolution of plant cell wall degrading machinery underlies the functional diversity of forest fungi.</title>
        <authorList>
            <consortium name="US DOE Joint Genome Institute (JGI-PGF)"/>
            <person name="Eastwood D.C."/>
            <person name="Floudas D."/>
            <person name="Binder M."/>
            <person name="Majcherczyk A."/>
            <person name="Schneider P."/>
            <person name="Aerts A."/>
            <person name="Asiegbu F.O."/>
            <person name="Baker S.E."/>
            <person name="Barry K."/>
            <person name="Bendiksby M."/>
            <person name="Blumentritt M."/>
            <person name="Coutinho P.M."/>
            <person name="Cullen D."/>
            <person name="Cullen D."/>
            <person name="Gathman A."/>
            <person name="Goodell B."/>
            <person name="Henrissat B."/>
            <person name="Ihrmark K."/>
            <person name="Kauserud H."/>
            <person name="Kohler A."/>
            <person name="LaButti K."/>
            <person name="Lapidus A."/>
            <person name="Lavin J.L."/>
            <person name="Lee Y.-H."/>
            <person name="Lindquist E."/>
            <person name="Lilly W."/>
            <person name="Lucas S."/>
            <person name="Morin E."/>
            <person name="Murat C."/>
            <person name="Oguiza J.A."/>
            <person name="Park J."/>
            <person name="Pisabarro A.G."/>
            <person name="Riley R."/>
            <person name="Rosling A."/>
            <person name="Salamov A."/>
            <person name="Schmidt O."/>
            <person name="Schmutz J."/>
            <person name="Skrede I."/>
            <person name="Stenlid J."/>
            <person name="Wiebenga A."/>
            <person name="Xie X."/>
            <person name="Kues U."/>
            <person name="Hibbett D.S."/>
            <person name="Hoffmeister D."/>
            <person name="Hogberg N."/>
            <person name="Martin F."/>
            <person name="Grigoriev I.V."/>
            <person name="Watkinson S.C."/>
        </authorList>
    </citation>
    <scope>NUCLEOTIDE SEQUENCE</scope>
    <source>
        <strain evidence="1">S7.9</strain>
    </source>
</reference>
<gene>
    <name evidence="1" type="ORF">SERLADRAFT_402971</name>
</gene>
<dbReference type="AlphaFoldDB" id="F8PD59"/>
<sequence>MSNFELVDPQGWEYDLQSVYSAYMGHFQLHNVQWYDRSWGPLFETFEEFLGFSWPVITVTDAWTGRPHIVTRMTSIGAFL</sequence>
<dbReference type="EMBL" id="GL945445">
    <property type="protein sequence ID" value="EGO18908.1"/>
    <property type="molecule type" value="Genomic_DNA"/>
</dbReference>
<name>F8PD59_SERL9</name>
<dbReference type="GeneID" id="18812209"/>
<evidence type="ECO:0000313" key="1">
    <source>
        <dbReference type="EMBL" id="EGO18908.1"/>
    </source>
</evidence>